<proteinExistence type="predicted"/>
<protein>
    <submittedName>
        <fullName evidence="3">Uncharacterized protein</fullName>
    </submittedName>
</protein>
<reference evidence="3" key="1">
    <citation type="submission" date="2020-05" db="EMBL/GenBank/DDBJ databases">
        <title>Phylogenomic resolution of chytrid fungi.</title>
        <authorList>
            <person name="Stajich J.E."/>
            <person name="Amses K."/>
            <person name="Simmons R."/>
            <person name="Seto K."/>
            <person name="Myers J."/>
            <person name="Bonds A."/>
            <person name="Quandt C.A."/>
            <person name="Barry K."/>
            <person name="Liu P."/>
            <person name="Grigoriev I."/>
            <person name="Longcore J.E."/>
            <person name="James T.Y."/>
        </authorList>
    </citation>
    <scope>NUCLEOTIDE SEQUENCE</scope>
    <source>
        <strain evidence="3">JEL0513</strain>
    </source>
</reference>
<keyword evidence="4" id="KW-1185">Reference proteome</keyword>
<evidence type="ECO:0000313" key="3">
    <source>
        <dbReference type="EMBL" id="KAJ3126710.1"/>
    </source>
</evidence>
<comment type="caution">
    <text evidence="3">The sequence shown here is derived from an EMBL/GenBank/DDBJ whole genome shotgun (WGS) entry which is preliminary data.</text>
</comment>
<dbReference type="Proteomes" id="UP001211907">
    <property type="component" value="Unassembled WGS sequence"/>
</dbReference>
<feature type="region of interest" description="Disordered" evidence="1">
    <location>
        <begin position="375"/>
        <end position="419"/>
    </location>
</feature>
<evidence type="ECO:0000256" key="1">
    <source>
        <dbReference type="SAM" id="MobiDB-lite"/>
    </source>
</evidence>
<feature type="region of interest" description="Disordered" evidence="1">
    <location>
        <begin position="321"/>
        <end position="347"/>
    </location>
</feature>
<dbReference type="AlphaFoldDB" id="A0AAD5T3W9"/>
<feature type="region of interest" description="Disordered" evidence="1">
    <location>
        <begin position="455"/>
        <end position="479"/>
    </location>
</feature>
<dbReference type="EMBL" id="JADGJH010000544">
    <property type="protein sequence ID" value="KAJ3126710.1"/>
    <property type="molecule type" value="Genomic_DNA"/>
</dbReference>
<keyword evidence="2" id="KW-0812">Transmembrane</keyword>
<name>A0AAD5T3W9_9FUNG</name>
<evidence type="ECO:0000256" key="2">
    <source>
        <dbReference type="SAM" id="Phobius"/>
    </source>
</evidence>
<feature type="compositionally biased region" description="Basic and acidic residues" evidence="1">
    <location>
        <begin position="322"/>
        <end position="345"/>
    </location>
</feature>
<feature type="compositionally biased region" description="Low complexity" evidence="1">
    <location>
        <begin position="267"/>
        <end position="276"/>
    </location>
</feature>
<keyword evidence="2" id="KW-0472">Membrane</keyword>
<keyword evidence="2" id="KW-1133">Transmembrane helix</keyword>
<organism evidence="3 4">
    <name type="scientific">Physocladia obscura</name>
    <dbReference type="NCBI Taxonomy" id="109957"/>
    <lineage>
        <taxon>Eukaryota</taxon>
        <taxon>Fungi</taxon>
        <taxon>Fungi incertae sedis</taxon>
        <taxon>Chytridiomycota</taxon>
        <taxon>Chytridiomycota incertae sedis</taxon>
        <taxon>Chytridiomycetes</taxon>
        <taxon>Chytridiales</taxon>
        <taxon>Chytriomycetaceae</taxon>
        <taxon>Physocladia</taxon>
    </lineage>
</organism>
<feature type="transmembrane region" description="Helical" evidence="2">
    <location>
        <begin position="123"/>
        <end position="146"/>
    </location>
</feature>
<gene>
    <name evidence="3" type="ORF">HK100_010110</name>
</gene>
<feature type="compositionally biased region" description="Low complexity" evidence="1">
    <location>
        <begin position="463"/>
        <end position="476"/>
    </location>
</feature>
<evidence type="ECO:0000313" key="4">
    <source>
        <dbReference type="Proteomes" id="UP001211907"/>
    </source>
</evidence>
<sequence length="659" mass="69531">MECLIGCAALELDEAAQAFAVDGIAACMTACNDSGTAAAVGGKLDGLSGTSRHVTSARCLCVAATRASACPNTATSSLNNFIWPVYANNNSNNTKLPLQARRELPVTSPSLPTSSPAASSSTAFSLSAALGAGVACVFLAAVLMIAMTRGKSWRQTSSSSSNANANANPNANANADIEMQRVKEAAAVDKIAAPKAFVDGGVTALNAPEDAAKRNSAALPFHYPSPSVPSPLAESGDRKIRHQHSMPGFKNFFFRSSPLSHSRLSQPPTNNSNNPPDSGVDIFHLHHPRAGTSLEIIRPSASSFNAISYANSISSRSVSVRHAAEEDSSSDHSSESHEPLSRKSSDIYLSRKSSDTYLGRRSLEAFGRKSHDVPLARNLSHKSSRLGRNVMRRPSEEDEDDGDISISRHPSAAPQRSGSRLARAVGQLFGINNNPNQQEILTTVPPQIRTFRSISADTEETEGSSYESSGTGRSTTAPIRGICSTTSLIGRSDIVNNNINQESSASPEKFEPNSDLAAKRKEPIFTNQNNRIIPPPPFANVSAIVEVAPDNASYTSTVSFANDDDASSTRGIPSTPKALRTAISSASITSSIPNNNIRTGKRGVSMASSSAFNESVFMVSSSSVADEVGGGTGRASPSPSSVFMDILEENIRRDGVDEF</sequence>
<feature type="region of interest" description="Disordered" evidence="1">
    <location>
        <begin position="259"/>
        <end position="284"/>
    </location>
</feature>
<accession>A0AAD5T3W9</accession>